<dbReference type="Pfam" id="PF01978">
    <property type="entry name" value="TrmB"/>
    <property type="match status" value="1"/>
</dbReference>
<proteinExistence type="predicted"/>
<dbReference type="STRING" id="1797245.A2949_00370"/>
<organism evidence="2 3">
    <name type="scientific">Candidatus Adlerbacteria bacterium RIFCSPLOWO2_01_FULL_54_21b</name>
    <dbReference type="NCBI Taxonomy" id="1797245"/>
    <lineage>
        <taxon>Bacteria</taxon>
        <taxon>Candidatus Adleribacteriota</taxon>
    </lineage>
</organism>
<reference evidence="2 3" key="1">
    <citation type="journal article" date="2016" name="Nat. Commun.">
        <title>Thousands of microbial genomes shed light on interconnected biogeochemical processes in an aquifer system.</title>
        <authorList>
            <person name="Anantharaman K."/>
            <person name="Brown C.T."/>
            <person name="Hug L.A."/>
            <person name="Sharon I."/>
            <person name="Castelle C.J."/>
            <person name="Probst A.J."/>
            <person name="Thomas B.C."/>
            <person name="Singh A."/>
            <person name="Wilkins M.J."/>
            <person name="Karaoz U."/>
            <person name="Brodie E.L."/>
            <person name="Williams K.H."/>
            <person name="Hubbard S.S."/>
            <person name="Banfield J.F."/>
        </authorList>
    </citation>
    <scope>NUCLEOTIDE SEQUENCE [LARGE SCALE GENOMIC DNA]</scope>
</reference>
<evidence type="ECO:0000313" key="3">
    <source>
        <dbReference type="Proteomes" id="UP000178585"/>
    </source>
</evidence>
<dbReference type="InterPro" id="IPR002831">
    <property type="entry name" value="Tscrpt_reg_TrmB_N"/>
</dbReference>
<dbReference type="PANTHER" id="PTHR34293">
    <property type="entry name" value="HTH-TYPE TRANSCRIPTIONAL REGULATOR TRMBL2"/>
    <property type="match status" value="1"/>
</dbReference>
<gene>
    <name evidence="2" type="ORF">A2949_00370</name>
</gene>
<sequence>MSKIIDEAGNKDLLNKLQELGLSEKEAAVYLALLPRRDTGTSNLIRATSLHGQFVYAALAKLEDLGLAKHVIQGGRKKFSANAPTRLMSLIEEKRLAAQSVAKELQSRFAGVHEQDFEVYQGDAAFMAHQIELLTQVPDNTIIDVVGSETERYEKTFTETGMWAEYKRVWLEKNLGFRYLGTEAQRERLQKREQNERNFTYRILPGLSLGKISIEVRPNNVTFAVYGDTLLDFTLSGKEVADGYRQFFNAVWALAKK</sequence>
<feature type="domain" description="Transcription regulator TrmB N-terminal" evidence="1">
    <location>
        <begin position="17"/>
        <end position="81"/>
    </location>
</feature>
<name>A0A1F4Y1J2_9BACT</name>
<protein>
    <recommendedName>
        <fullName evidence="1">Transcription regulator TrmB N-terminal domain-containing protein</fullName>
    </recommendedName>
</protein>
<dbReference type="EMBL" id="MEWZ01000001">
    <property type="protein sequence ID" value="OGC87708.1"/>
    <property type="molecule type" value="Genomic_DNA"/>
</dbReference>
<dbReference type="AlphaFoldDB" id="A0A1F4Y1J2"/>
<evidence type="ECO:0000313" key="2">
    <source>
        <dbReference type="EMBL" id="OGC87708.1"/>
    </source>
</evidence>
<dbReference type="PANTHER" id="PTHR34293:SF1">
    <property type="entry name" value="HTH-TYPE TRANSCRIPTIONAL REGULATOR TRMBL2"/>
    <property type="match status" value="1"/>
</dbReference>
<accession>A0A1F4Y1J2</accession>
<evidence type="ECO:0000259" key="1">
    <source>
        <dbReference type="Pfam" id="PF01978"/>
    </source>
</evidence>
<comment type="caution">
    <text evidence="2">The sequence shown here is derived from an EMBL/GenBank/DDBJ whole genome shotgun (WGS) entry which is preliminary data.</text>
</comment>
<dbReference type="Gene3D" id="1.10.10.10">
    <property type="entry name" value="Winged helix-like DNA-binding domain superfamily/Winged helix DNA-binding domain"/>
    <property type="match status" value="1"/>
</dbReference>
<dbReference type="InterPro" id="IPR036390">
    <property type="entry name" value="WH_DNA-bd_sf"/>
</dbReference>
<dbReference type="SUPFAM" id="SSF46785">
    <property type="entry name" value="Winged helix' DNA-binding domain"/>
    <property type="match status" value="1"/>
</dbReference>
<dbReference type="Proteomes" id="UP000178585">
    <property type="component" value="Unassembled WGS sequence"/>
</dbReference>
<dbReference type="InterPro" id="IPR051797">
    <property type="entry name" value="TrmB-like"/>
</dbReference>
<dbReference type="InterPro" id="IPR036388">
    <property type="entry name" value="WH-like_DNA-bd_sf"/>
</dbReference>